<evidence type="ECO:0000259" key="3">
    <source>
        <dbReference type="PROSITE" id="PS50020"/>
    </source>
</evidence>
<feature type="compositionally biased region" description="Low complexity" evidence="2">
    <location>
        <begin position="225"/>
        <end position="250"/>
    </location>
</feature>
<feature type="domain" description="WW" evidence="3">
    <location>
        <begin position="122"/>
        <end position="156"/>
    </location>
</feature>
<organism evidence="5 6">
    <name type="scientific">Leishmania martiniquensis</name>
    <dbReference type="NCBI Taxonomy" id="1580590"/>
    <lineage>
        <taxon>Eukaryota</taxon>
        <taxon>Discoba</taxon>
        <taxon>Euglenozoa</taxon>
        <taxon>Kinetoplastea</taxon>
        <taxon>Metakinetoplastina</taxon>
        <taxon>Trypanosomatida</taxon>
        <taxon>Trypanosomatidae</taxon>
        <taxon>Leishmaniinae</taxon>
        <taxon>Leishmania</taxon>
    </lineage>
</organism>
<name>A0A836G5F6_9TRYP</name>
<keyword evidence="1" id="KW-0862">Zinc</keyword>
<proteinExistence type="predicted"/>
<evidence type="ECO:0000259" key="4">
    <source>
        <dbReference type="PROSITE" id="PS50158"/>
    </source>
</evidence>
<dbReference type="GeneID" id="92512436"/>
<feature type="region of interest" description="Disordered" evidence="2">
    <location>
        <begin position="192"/>
        <end position="264"/>
    </location>
</feature>
<reference evidence="5 6" key="1">
    <citation type="submission" date="2021-03" db="EMBL/GenBank/DDBJ databases">
        <title>Leishmania (Mundinia) martiniquensis Genome sequencing and assembly.</title>
        <authorList>
            <person name="Almutairi H."/>
            <person name="Gatherer D."/>
        </authorList>
    </citation>
    <scope>NUCLEOTIDE SEQUENCE [LARGE SCALE GENOMIC DNA]</scope>
    <source>
        <strain evidence="5">LSCM1</strain>
    </source>
</reference>
<dbReference type="Proteomes" id="UP000673552">
    <property type="component" value="Chromosome 34"/>
</dbReference>
<comment type="caution">
    <text evidence="5">The sequence shown here is derived from an EMBL/GenBank/DDBJ whole genome shotgun (WGS) entry which is preliminary data.</text>
</comment>
<feature type="compositionally biased region" description="Basic and acidic residues" evidence="2">
    <location>
        <begin position="8"/>
        <end position="22"/>
    </location>
</feature>
<sequence>MSRSRHTERRESRRERRKESRRSVKKHHRHRSSGSSSRHRHSVMSEKVSVPRDFHCHICGKAHWTVYCDRLQQHPENYPLMDAERGCRQCGQQGHSASQCRIKKYLCRDCGGMHDTRDCAFAHVGEDWYEFFDPKTRHVYYTNSDESQIQWNPPTHELDTVYWYCSRCQVMISAKFRECLLCHSIRPESKQQEILTADSDSDSSISSCSSSSSTSSSSRSHESDSSYTGSCSSSSSSSDSDSVIDGSSSGDEQRHAGQPGDGAP</sequence>
<dbReference type="OrthoDB" id="272092at2759"/>
<dbReference type="InterPro" id="IPR001878">
    <property type="entry name" value="Znf_CCHC"/>
</dbReference>
<accession>A0A836G5F6</accession>
<dbReference type="GO" id="GO:0003676">
    <property type="term" value="F:nucleic acid binding"/>
    <property type="evidence" value="ECO:0007669"/>
    <property type="project" value="InterPro"/>
</dbReference>
<dbReference type="GO" id="GO:0008270">
    <property type="term" value="F:zinc ion binding"/>
    <property type="evidence" value="ECO:0007669"/>
    <property type="project" value="UniProtKB-KW"/>
</dbReference>
<evidence type="ECO:0008006" key="7">
    <source>
        <dbReference type="Google" id="ProtNLM"/>
    </source>
</evidence>
<feature type="region of interest" description="Disordered" evidence="2">
    <location>
        <begin position="1"/>
        <end position="44"/>
    </location>
</feature>
<evidence type="ECO:0000313" key="6">
    <source>
        <dbReference type="Proteomes" id="UP000673552"/>
    </source>
</evidence>
<dbReference type="KEGG" id="lmat:92512436"/>
<keyword evidence="1" id="KW-0479">Metal-binding</keyword>
<evidence type="ECO:0000256" key="2">
    <source>
        <dbReference type="SAM" id="MobiDB-lite"/>
    </source>
</evidence>
<evidence type="ECO:0000256" key="1">
    <source>
        <dbReference type="PROSITE-ProRule" id="PRU00047"/>
    </source>
</evidence>
<keyword evidence="6" id="KW-1185">Reference proteome</keyword>
<dbReference type="InterPro" id="IPR001202">
    <property type="entry name" value="WW_dom"/>
</dbReference>
<feature type="compositionally biased region" description="Basic residues" evidence="2">
    <location>
        <begin position="23"/>
        <end position="42"/>
    </location>
</feature>
<dbReference type="RefSeq" id="XP_067175299.1">
    <property type="nucleotide sequence ID" value="XM_067319924.1"/>
</dbReference>
<dbReference type="EMBL" id="JAFEUZ010000034">
    <property type="protein sequence ID" value="KAG5468361.1"/>
    <property type="molecule type" value="Genomic_DNA"/>
</dbReference>
<dbReference type="AlphaFoldDB" id="A0A836G5F6"/>
<protein>
    <recommendedName>
        <fullName evidence="7">CCHC-type domain-containing protein</fullName>
    </recommendedName>
</protein>
<evidence type="ECO:0000313" key="5">
    <source>
        <dbReference type="EMBL" id="KAG5468361.1"/>
    </source>
</evidence>
<dbReference type="PROSITE" id="PS50158">
    <property type="entry name" value="ZF_CCHC"/>
    <property type="match status" value="1"/>
</dbReference>
<dbReference type="PROSITE" id="PS50020">
    <property type="entry name" value="WW_DOMAIN_2"/>
    <property type="match status" value="1"/>
</dbReference>
<feature type="compositionally biased region" description="Low complexity" evidence="2">
    <location>
        <begin position="202"/>
        <end position="218"/>
    </location>
</feature>
<feature type="domain" description="CCHC-type" evidence="4">
    <location>
        <begin position="87"/>
        <end position="101"/>
    </location>
</feature>
<keyword evidence="1" id="KW-0863">Zinc-finger</keyword>
<gene>
    <name evidence="5" type="ORF">LSCM1_02341</name>
</gene>